<dbReference type="NCBIfam" id="NF005809">
    <property type="entry name" value="PRK07670.1"/>
    <property type="match status" value="1"/>
</dbReference>
<evidence type="ECO:0000256" key="3">
    <source>
        <dbReference type="ARBA" id="ARBA00023125"/>
    </source>
</evidence>
<dbReference type="SUPFAM" id="SSF88659">
    <property type="entry name" value="Sigma3 and sigma4 domains of RNA polymerase sigma factors"/>
    <property type="match status" value="2"/>
</dbReference>
<dbReference type="GO" id="GO:0003899">
    <property type="term" value="F:DNA-directed RNA polymerase activity"/>
    <property type="evidence" value="ECO:0007669"/>
    <property type="project" value="InterPro"/>
</dbReference>
<dbReference type="PANTHER" id="PTHR30385">
    <property type="entry name" value="SIGMA FACTOR F FLAGELLAR"/>
    <property type="match status" value="1"/>
</dbReference>
<dbReference type="AlphaFoldDB" id="V6IZV8"/>
<dbReference type="InterPro" id="IPR013324">
    <property type="entry name" value="RNA_pol_sigma_r3/r4-like"/>
</dbReference>
<gene>
    <name evidence="6" type="ORF">P343_02865</name>
</gene>
<dbReference type="Proteomes" id="UP000018296">
    <property type="component" value="Unassembled WGS sequence"/>
</dbReference>
<dbReference type="SUPFAM" id="SSF88946">
    <property type="entry name" value="Sigma2 domain of RNA polymerase sigma factors"/>
    <property type="match status" value="1"/>
</dbReference>
<evidence type="ECO:0000313" key="6">
    <source>
        <dbReference type="EMBL" id="EST13050.1"/>
    </source>
</evidence>
<dbReference type="eggNOG" id="COG1191">
    <property type="taxonomic scope" value="Bacteria"/>
</dbReference>
<dbReference type="NCBIfam" id="NF005413">
    <property type="entry name" value="PRK06986.1"/>
    <property type="match status" value="1"/>
</dbReference>
<dbReference type="InterPro" id="IPR007630">
    <property type="entry name" value="RNA_pol_sigma70_r4"/>
</dbReference>
<evidence type="ECO:0000313" key="7">
    <source>
        <dbReference type="Proteomes" id="UP000018296"/>
    </source>
</evidence>
<keyword evidence="7" id="KW-1185">Reference proteome</keyword>
<dbReference type="Pfam" id="PF04545">
    <property type="entry name" value="Sigma70_r4"/>
    <property type="match status" value="1"/>
</dbReference>
<name>V6IZV8_9BACL</name>
<protein>
    <submittedName>
        <fullName evidence="6">RNA polymerase sigma factor SigD</fullName>
    </submittedName>
</protein>
<dbReference type="Pfam" id="PF04539">
    <property type="entry name" value="Sigma70_r3"/>
    <property type="match status" value="1"/>
</dbReference>
<dbReference type="PANTHER" id="PTHR30385:SF7">
    <property type="entry name" value="RNA POLYMERASE SIGMA FACTOR FLIA"/>
    <property type="match status" value="1"/>
</dbReference>
<dbReference type="InterPro" id="IPR012845">
    <property type="entry name" value="RNA_pol_sigma_FliA_WhiG"/>
</dbReference>
<organism evidence="6 7">
    <name type="scientific">Sporolactobacillus laevolacticus DSM 442</name>
    <dbReference type="NCBI Taxonomy" id="1395513"/>
    <lineage>
        <taxon>Bacteria</taxon>
        <taxon>Bacillati</taxon>
        <taxon>Bacillota</taxon>
        <taxon>Bacilli</taxon>
        <taxon>Bacillales</taxon>
        <taxon>Sporolactobacillaceae</taxon>
        <taxon>Sporolactobacillus</taxon>
    </lineage>
</organism>
<dbReference type="InterPro" id="IPR000943">
    <property type="entry name" value="RNA_pol_sigma70"/>
</dbReference>
<keyword evidence="1" id="KW-0805">Transcription regulation</keyword>
<dbReference type="InterPro" id="IPR013325">
    <property type="entry name" value="RNA_pol_sigma_r2"/>
</dbReference>
<comment type="caution">
    <text evidence="6">The sequence shown here is derived from an EMBL/GenBank/DDBJ whole genome shotgun (WGS) entry which is preliminary data.</text>
</comment>
<dbReference type="GO" id="GO:0016987">
    <property type="term" value="F:sigma factor activity"/>
    <property type="evidence" value="ECO:0007669"/>
    <property type="project" value="UniProtKB-KW"/>
</dbReference>
<dbReference type="PATRIC" id="fig|1395513.3.peg.583"/>
<dbReference type="InterPro" id="IPR007627">
    <property type="entry name" value="RNA_pol_sigma70_r2"/>
</dbReference>
<dbReference type="NCBIfam" id="TIGR02479">
    <property type="entry name" value="FliA_WhiG"/>
    <property type="match status" value="1"/>
</dbReference>
<dbReference type="GO" id="GO:0006352">
    <property type="term" value="P:DNA-templated transcription initiation"/>
    <property type="evidence" value="ECO:0007669"/>
    <property type="project" value="InterPro"/>
</dbReference>
<keyword evidence="4" id="KW-0804">Transcription</keyword>
<dbReference type="PIRSF" id="PIRSF000770">
    <property type="entry name" value="RNA_pol_sigma-SigE/K"/>
    <property type="match status" value="1"/>
</dbReference>
<evidence type="ECO:0000259" key="5">
    <source>
        <dbReference type="PROSITE" id="PS00716"/>
    </source>
</evidence>
<dbReference type="Gene3D" id="1.10.1740.10">
    <property type="match status" value="1"/>
</dbReference>
<dbReference type="CDD" id="cd06171">
    <property type="entry name" value="Sigma70_r4"/>
    <property type="match status" value="1"/>
</dbReference>
<dbReference type="InterPro" id="IPR014284">
    <property type="entry name" value="RNA_pol_sigma-70_dom"/>
</dbReference>
<dbReference type="NCBIfam" id="TIGR02937">
    <property type="entry name" value="sigma70-ECF"/>
    <property type="match status" value="1"/>
</dbReference>
<dbReference type="GO" id="GO:0003677">
    <property type="term" value="F:DNA binding"/>
    <property type="evidence" value="ECO:0007669"/>
    <property type="project" value="UniProtKB-KW"/>
</dbReference>
<dbReference type="STRING" id="1395513.P343_02865"/>
<keyword evidence="2" id="KW-0731">Sigma factor</keyword>
<evidence type="ECO:0000256" key="1">
    <source>
        <dbReference type="ARBA" id="ARBA00023015"/>
    </source>
</evidence>
<sequence length="263" mass="30291">MGKSETMESEYWDRWVHSHDVEAANCLLEIYMPLVQYHVQRIGSGLPRNIDRGELQSFGLFGLYDALEKFDRQRDLKFDTYASFRIRGAILDGLRKEDWMPRSIREKSKKIEKAAEKIEQEKMRSATLDEVAQVCEMSTEEVSQILSESLLSNLLSLDDGSSGKSSEYPPSAIVDIRAVLPEKQLVDQENRMQLAEEIDKLSDKERMVVSLFYFDELTLTEIGQVLKLSTSRISQIHSKALFKLRQFLKAREIESTAESQVKE</sequence>
<dbReference type="RefSeq" id="WP_023508882.1">
    <property type="nucleotide sequence ID" value="NZ_AWTC01000002.1"/>
</dbReference>
<accession>V6IZV8</accession>
<dbReference type="PROSITE" id="PS00716">
    <property type="entry name" value="SIGMA70_2"/>
    <property type="match status" value="1"/>
</dbReference>
<dbReference type="PRINTS" id="PR00046">
    <property type="entry name" value="SIGMA70FCT"/>
</dbReference>
<proteinExistence type="predicted"/>
<reference evidence="6 7" key="1">
    <citation type="journal article" date="2013" name="Genome Announc.">
        <title>Genome Sequence of Sporolactobacillus laevolacticus DSM442, an Efficient Polymer-Grade D-Lactate Producer from Agricultural Waste Cottonseed as a Nitrogen Source.</title>
        <authorList>
            <person name="Wang H."/>
            <person name="Wang L."/>
            <person name="Ju J."/>
            <person name="Yu B."/>
            <person name="Ma Y."/>
        </authorList>
    </citation>
    <scope>NUCLEOTIDE SEQUENCE [LARGE SCALE GENOMIC DNA]</scope>
    <source>
        <strain evidence="6 7">DSM 442</strain>
    </source>
</reference>
<evidence type="ECO:0000256" key="2">
    <source>
        <dbReference type="ARBA" id="ARBA00023082"/>
    </source>
</evidence>
<keyword evidence="3" id="KW-0238">DNA-binding</keyword>
<feature type="domain" description="RNA polymerase sigma-70" evidence="5">
    <location>
        <begin position="218"/>
        <end position="244"/>
    </location>
</feature>
<dbReference type="EMBL" id="AWTC01000002">
    <property type="protein sequence ID" value="EST13050.1"/>
    <property type="molecule type" value="Genomic_DNA"/>
</dbReference>
<dbReference type="Pfam" id="PF04542">
    <property type="entry name" value="Sigma70_r2"/>
    <property type="match status" value="1"/>
</dbReference>
<dbReference type="InterPro" id="IPR007624">
    <property type="entry name" value="RNA_pol_sigma70_r3"/>
</dbReference>
<evidence type="ECO:0000256" key="4">
    <source>
        <dbReference type="ARBA" id="ARBA00023163"/>
    </source>
</evidence>
<dbReference type="Gene3D" id="1.20.140.160">
    <property type="match status" value="1"/>
</dbReference>
<dbReference type="OrthoDB" id="9799825at2"/>